<dbReference type="PANTHER" id="PTHR12049">
    <property type="entry name" value="PROTEIN ARGININE METHYLTRANSFERASE NDUFAF7, MITOCHONDRIAL"/>
    <property type="match status" value="1"/>
</dbReference>
<evidence type="ECO:0000256" key="8">
    <source>
        <dbReference type="SAM" id="MobiDB-lite"/>
    </source>
</evidence>
<dbReference type="Proteomes" id="UP000789595">
    <property type="component" value="Unassembled WGS sequence"/>
</dbReference>
<evidence type="ECO:0000313" key="11">
    <source>
        <dbReference type="Proteomes" id="UP000789595"/>
    </source>
</evidence>
<evidence type="ECO:0000256" key="5">
    <source>
        <dbReference type="ARBA" id="ARBA00023128"/>
    </source>
</evidence>
<evidence type="ECO:0000256" key="2">
    <source>
        <dbReference type="ARBA" id="ARBA00005891"/>
    </source>
</evidence>
<dbReference type="InterPro" id="IPR038375">
    <property type="entry name" value="NDUFAF7_sf"/>
</dbReference>
<dbReference type="EC" id="2.1.1.320" evidence="7"/>
<dbReference type="InterPro" id="IPR029063">
    <property type="entry name" value="SAM-dependent_MTases_sf"/>
</dbReference>
<comment type="catalytic activity">
    <reaction evidence="6 7">
        <text>L-arginyl-[protein] + 2 S-adenosyl-L-methionine = N(omega),N(omega)'-dimethyl-L-arginyl-[protein] + 2 S-adenosyl-L-homocysteine + 2 H(+)</text>
        <dbReference type="Rhea" id="RHEA:48108"/>
        <dbReference type="Rhea" id="RHEA-COMP:10532"/>
        <dbReference type="Rhea" id="RHEA-COMP:11992"/>
        <dbReference type="ChEBI" id="CHEBI:15378"/>
        <dbReference type="ChEBI" id="CHEBI:29965"/>
        <dbReference type="ChEBI" id="CHEBI:57856"/>
        <dbReference type="ChEBI" id="CHEBI:59789"/>
        <dbReference type="ChEBI" id="CHEBI:88221"/>
        <dbReference type="EC" id="2.1.1.320"/>
    </reaction>
</comment>
<gene>
    <name evidence="9" type="ORF">PCAL00307_LOCUS7841</name>
    <name evidence="10" type="ORF">PECAL_1P06310</name>
</gene>
<evidence type="ECO:0000313" key="9">
    <source>
        <dbReference type="EMBL" id="CAE0692405.1"/>
    </source>
</evidence>
<comment type="subcellular location">
    <subcellularLocation>
        <location evidence="1 7">Mitochondrion</location>
    </subcellularLocation>
</comment>
<organism evidence="9">
    <name type="scientific">Pelagomonas calceolata</name>
    <dbReference type="NCBI Taxonomy" id="35677"/>
    <lineage>
        <taxon>Eukaryota</taxon>
        <taxon>Sar</taxon>
        <taxon>Stramenopiles</taxon>
        <taxon>Ochrophyta</taxon>
        <taxon>Pelagophyceae</taxon>
        <taxon>Pelagomonadales</taxon>
        <taxon>Pelagomonadaceae</taxon>
        <taxon>Pelagomonas</taxon>
    </lineage>
</organism>
<keyword evidence="4 7" id="KW-0808">Transferase</keyword>
<comment type="similarity">
    <text evidence="2 7">Belongs to the NDUFAF7 family.</text>
</comment>
<dbReference type="GO" id="GO:0035243">
    <property type="term" value="F:protein-arginine omega-N symmetric methyltransferase activity"/>
    <property type="evidence" value="ECO:0007669"/>
    <property type="project" value="UniProtKB-EC"/>
</dbReference>
<dbReference type="EMBL" id="CAKKNE010000001">
    <property type="protein sequence ID" value="CAH0364276.1"/>
    <property type="molecule type" value="Genomic_DNA"/>
</dbReference>
<evidence type="ECO:0000256" key="7">
    <source>
        <dbReference type="RuleBase" id="RU364114"/>
    </source>
</evidence>
<protein>
    <recommendedName>
        <fullName evidence="7">Protein arginine methyltransferase NDUFAF7</fullName>
        <ecNumber evidence="7">2.1.1.320</ecNumber>
    </recommendedName>
</protein>
<feature type="region of interest" description="Disordered" evidence="8">
    <location>
        <begin position="25"/>
        <end position="63"/>
    </location>
</feature>
<evidence type="ECO:0000313" key="10">
    <source>
        <dbReference type="EMBL" id="CAH0364276.1"/>
    </source>
</evidence>
<keyword evidence="3 7" id="KW-0489">Methyltransferase</keyword>
<reference evidence="9" key="1">
    <citation type="submission" date="2021-01" db="EMBL/GenBank/DDBJ databases">
        <authorList>
            <person name="Corre E."/>
            <person name="Pelletier E."/>
            <person name="Niang G."/>
            <person name="Scheremetjew M."/>
            <person name="Finn R."/>
            <person name="Kale V."/>
            <person name="Holt S."/>
            <person name="Cochrane G."/>
            <person name="Meng A."/>
            <person name="Brown T."/>
            <person name="Cohen L."/>
        </authorList>
    </citation>
    <scope>NUCLEOTIDE SEQUENCE</scope>
    <source>
        <strain evidence="9">CCMP1756</strain>
    </source>
</reference>
<evidence type="ECO:0000256" key="4">
    <source>
        <dbReference type="ARBA" id="ARBA00022679"/>
    </source>
</evidence>
<accession>A0A7S3ZSF4</accession>
<dbReference type="GO" id="GO:0032981">
    <property type="term" value="P:mitochondrial respiratory chain complex I assembly"/>
    <property type="evidence" value="ECO:0007669"/>
    <property type="project" value="TreeGrafter"/>
</dbReference>
<dbReference type="GO" id="GO:0005739">
    <property type="term" value="C:mitochondrion"/>
    <property type="evidence" value="ECO:0007669"/>
    <property type="project" value="UniProtKB-SubCell"/>
</dbReference>
<dbReference type="InterPro" id="IPR003788">
    <property type="entry name" value="NDUFAF7"/>
</dbReference>
<dbReference type="Gene3D" id="3.40.50.12710">
    <property type="match status" value="1"/>
</dbReference>
<dbReference type="GO" id="GO:0032259">
    <property type="term" value="P:methylation"/>
    <property type="evidence" value="ECO:0007669"/>
    <property type="project" value="UniProtKB-KW"/>
</dbReference>
<evidence type="ECO:0000256" key="1">
    <source>
        <dbReference type="ARBA" id="ARBA00004173"/>
    </source>
</evidence>
<dbReference type="OrthoDB" id="438553at2759"/>
<dbReference type="AlphaFoldDB" id="A0A7S3ZSF4"/>
<dbReference type="SUPFAM" id="SSF53335">
    <property type="entry name" value="S-adenosyl-L-methionine-dependent methyltransferases"/>
    <property type="match status" value="1"/>
</dbReference>
<comment type="function">
    <text evidence="7">Arginine methyltransferase involved in the assembly or stability of mitochondrial NADH:ubiquinone oxidoreductase complex (complex I).</text>
</comment>
<evidence type="ECO:0000256" key="6">
    <source>
        <dbReference type="ARBA" id="ARBA00048612"/>
    </source>
</evidence>
<evidence type="ECO:0000256" key="3">
    <source>
        <dbReference type="ARBA" id="ARBA00022603"/>
    </source>
</evidence>
<dbReference type="PANTHER" id="PTHR12049:SF7">
    <property type="entry name" value="PROTEIN ARGININE METHYLTRANSFERASE NDUFAF7, MITOCHONDRIAL"/>
    <property type="match status" value="1"/>
</dbReference>
<keyword evidence="5 7" id="KW-0496">Mitochondrion</keyword>
<dbReference type="Pfam" id="PF02636">
    <property type="entry name" value="Methyltransf_28"/>
    <property type="match status" value="1"/>
</dbReference>
<name>A0A7S3ZSF4_9STRA</name>
<sequence length="464" mass="50220">MHAMLRLVRRLPRCSTTLARRAAAASRSSSSIGGGSDDDVKVDRSGLGTAGYAPPKPPATPLGRELESQIRARGPVSVHEYVKQCLLHPTHGYYARKGAVHNFGAGGDFVTAPELSQLFGELIGVWFVSEWQRLGKPAQIRIVEVGPGRGTLCADILRATATWPPFRDALTDVHLVEPSLTLRVEQRRTLQARPSHTSSTKPEETKSVEWVVEGHEGRDARVAWHSSLEDVPHGIPTLFIGQEVLDAFPPYQFVRTAEGWREKLVDLDDQGGFRFVLAPQPTPASRALAPHIITEDGEDTVEVAPGALALCRAISERIAADRGAALFVDYGFDGASPGDTLRGFRRHEQVHPLAEPGLVDLTVDADFGACARHGASVDGARVFGSTTQGEWLQRMGIVARLEALLALEDITERQVDQLITACERLVDPAQMGERYRVLAVVDEGEGVPAGFAAEDRVAAPPDGV</sequence>
<reference evidence="10" key="2">
    <citation type="submission" date="2021-11" db="EMBL/GenBank/DDBJ databases">
        <authorList>
            <consortium name="Genoscope - CEA"/>
            <person name="William W."/>
        </authorList>
    </citation>
    <scope>NUCLEOTIDE SEQUENCE</scope>
</reference>
<dbReference type="EMBL" id="HBIW01009200">
    <property type="protein sequence ID" value="CAE0692405.1"/>
    <property type="molecule type" value="Transcribed_RNA"/>
</dbReference>
<proteinExistence type="inferred from homology"/>
<keyword evidence="11" id="KW-1185">Reference proteome</keyword>